<protein>
    <submittedName>
        <fullName evidence="1">Uncharacterized protein</fullName>
    </submittedName>
</protein>
<proteinExistence type="predicted"/>
<gene>
    <name evidence="1" type="ORF">NM688_g3424</name>
</gene>
<accession>A0ACC1T6G1</accession>
<comment type="caution">
    <text evidence="1">The sequence shown here is derived from an EMBL/GenBank/DDBJ whole genome shotgun (WGS) entry which is preliminary data.</text>
</comment>
<organism evidence="1 2">
    <name type="scientific">Phlebia brevispora</name>
    <dbReference type="NCBI Taxonomy" id="194682"/>
    <lineage>
        <taxon>Eukaryota</taxon>
        <taxon>Fungi</taxon>
        <taxon>Dikarya</taxon>
        <taxon>Basidiomycota</taxon>
        <taxon>Agaricomycotina</taxon>
        <taxon>Agaricomycetes</taxon>
        <taxon>Polyporales</taxon>
        <taxon>Meruliaceae</taxon>
        <taxon>Phlebia</taxon>
    </lineage>
</organism>
<sequence length="336" mass="36628">MGLTIEEASLIGLFMETLGYGITLVSSGYCLRLLLCQTGRIVLKPTHEIRWWAVNVVIVMTTIHTLDLAVNLRQNLRAFVWANGLGPNIAAAIFNDKAGWPNIMRTILYVLQAAIADSILIYRVYVVVYSRRLLMPFVFMASMLIMGTVAGILVTALGLARETINTAVTETITIVVLALDVLFNAVAISLIVRKLWKTRTTSPDADKWLLLIRIIVESGLLYMLAVLLLAISVSIENLVYCVEDVVGSIITIASILLMIRTHNVFQTRLRPSEPTGAVLSTAIFVPRSYIGSTTIPLSTDLGSGPEAQINLAVSESTQSDEKAPDEASPPAETLDA</sequence>
<evidence type="ECO:0000313" key="2">
    <source>
        <dbReference type="Proteomes" id="UP001148662"/>
    </source>
</evidence>
<dbReference type="EMBL" id="JANHOG010000496">
    <property type="protein sequence ID" value="KAJ3553802.1"/>
    <property type="molecule type" value="Genomic_DNA"/>
</dbReference>
<dbReference type="Proteomes" id="UP001148662">
    <property type="component" value="Unassembled WGS sequence"/>
</dbReference>
<name>A0ACC1T6G1_9APHY</name>
<evidence type="ECO:0000313" key="1">
    <source>
        <dbReference type="EMBL" id="KAJ3553802.1"/>
    </source>
</evidence>
<reference evidence="1" key="1">
    <citation type="submission" date="2022-07" db="EMBL/GenBank/DDBJ databases">
        <title>Genome Sequence of Phlebia brevispora.</title>
        <authorList>
            <person name="Buettner E."/>
        </authorList>
    </citation>
    <scope>NUCLEOTIDE SEQUENCE</scope>
    <source>
        <strain evidence="1">MPL23</strain>
    </source>
</reference>
<keyword evidence="2" id="KW-1185">Reference proteome</keyword>